<dbReference type="InterPro" id="IPR002401">
    <property type="entry name" value="Cyt_P450_E_grp-I"/>
</dbReference>
<evidence type="ECO:0000256" key="2">
    <source>
        <dbReference type="ARBA" id="ARBA00022617"/>
    </source>
</evidence>
<dbReference type="FunFam" id="1.10.630.10:FF:000207">
    <property type="entry name" value="Putative cytochrome P450 superfamily protein"/>
    <property type="match status" value="1"/>
</dbReference>
<evidence type="ECO:0000256" key="5">
    <source>
        <dbReference type="ARBA" id="ARBA00023004"/>
    </source>
</evidence>
<keyword evidence="4 8" id="KW-0560">Oxidoreductase</keyword>
<dbReference type="Proteomes" id="UP001454036">
    <property type="component" value="Unassembled WGS sequence"/>
</dbReference>
<dbReference type="PANTHER" id="PTHR47950:SF6">
    <property type="entry name" value="CYTOCHROME P450"/>
    <property type="match status" value="1"/>
</dbReference>
<keyword evidence="6 8" id="KW-0503">Monooxygenase</keyword>
<keyword evidence="3 7" id="KW-0479">Metal-binding</keyword>
<protein>
    <submittedName>
        <fullName evidence="10">Oxygenase</fullName>
    </submittedName>
</protein>
<proteinExistence type="inferred from homology"/>
<gene>
    <name evidence="10" type="ORF">LIER_19600</name>
</gene>
<keyword evidence="11" id="KW-1185">Reference proteome</keyword>
<comment type="cofactor">
    <cofactor evidence="7">
        <name>heme</name>
        <dbReference type="ChEBI" id="CHEBI:30413"/>
    </cofactor>
</comment>
<reference evidence="10 11" key="1">
    <citation type="submission" date="2024-01" db="EMBL/GenBank/DDBJ databases">
        <title>The complete chloroplast genome sequence of Lithospermum erythrorhizon: insights into the phylogenetic relationship among Boraginaceae species and the maternal lineages of purple gromwells.</title>
        <authorList>
            <person name="Okada T."/>
            <person name="Watanabe K."/>
        </authorList>
    </citation>
    <scope>NUCLEOTIDE SEQUENCE [LARGE SCALE GENOMIC DNA]</scope>
</reference>
<dbReference type="SUPFAM" id="SSF48264">
    <property type="entry name" value="Cytochrome P450"/>
    <property type="match status" value="1"/>
</dbReference>
<evidence type="ECO:0000256" key="3">
    <source>
        <dbReference type="ARBA" id="ARBA00022723"/>
    </source>
</evidence>
<dbReference type="AlphaFoldDB" id="A0AAV3QJ84"/>
<evidence type="ECO:0000256" key="7">
    <source>
        <dbReference type="PIRSR" id="PIRSR602401-1"/>
    </source>
</evidence>
<dbReference type="Gene3D" id="1.10.630.10">
    <property type="entry name" value="Cytochrome P450"/>
    <property type="match status" value="1"/>
</dbReference>
<dbReference type="InterPro" id="IPR001128">
    <property type="entry name" value="Cyt_P450"/>
</dbReference>
<dbReference type="GO" id="GO:0005506">
    <property type="term" value="F:iron ion binding"/>
    <property type="evidence" value="ECO:0007669"/>
    <property type="project" value="InterPro"/>
</dbReference>
<comment type="caution">
    <text evidence="10">The sequence shown here is derived from an EMBL/GenBank/DDBJ whole genome shotgun (WGS) entry which is preliminary data.</text>
</comment>
<evidence type="ECO:0000256" key="9">
    <source>
        <dbReference type="SAM" id="Phobius"/>
    </source>
</evidence>
<dbReference type="InterPro" id="IPR036396">
    <property type="entry name" value="Cyt_P450_sf"/>
</dbReference>
<dbReference type="Pfam" id="PF00067">
    <property type="entry name" value="p450"/>
    <property type="match status" value="1"/>
</dbReference>
<dbReference type="InterPro" id="IPR017972">
    <property type="entry name" value="Cyt_P450_CS"/>
</dbReference>
<sequence>MATFFESLSLYPSLALILITILVIIFKNFKKPFSSNIPKLPPGPSPWPLVGNIPHMRNMTHISLANLAQIHGPIMSLKLPNKYIIVGSSKEVAIEILKRHDHLLSGRDPPIGHPYTKEELNHISIGWPEECNERWKYLRALCKAELFSGKALASQEYVRQKKTFEMVELIKASEGKVVQVRQIIFATIFNMLSSILLSRDLVSLEEEVEDRKMKGLMRRVTEILMEPNISDIFPALNSLDLQGVHKKGKKLWKEIWDIFEPLVEEKRLRKSKENAEKQDFLDTLVALQFSDDEVQELLVELFSAGSDTSTSTIEWAMAELVKNPEAMKNLQDELEREISQDLIKETHLMQLPYLQACVKETLRLHPAAPLLIPRKPIEACRVMNYTIPKNSQVLVNVWAIGRDQTTWEDPMEFKPERFLNSSLDFKGNDFEFLPFGGGRRICPGYPMAMRQIPLAIASMIHYFNWYLPKGTRPDMLDMSESFGLTLEKEHPLLIIPRARR</sequence>
<evidence type="ECO:0000313" key="11">
    <source>
        <dbReference type="Proteomes" id="UP001454036"/>
    </source>
</evidence>
<keyword evidence="9" id="KW-0472">Membrane</keyword>
<evidence type="ECO:0000256" key="1">
    <source>
        <dbReference type="ARBA" id="ARBA00010617"/>
    </source>
</evidence>
<comment type="similarity">
    <text evidence="1 8">Belongs to the cytochrome P450 family.</text>
</comment>
<evidence type="ECO:0000256" key="8">
    <source>
        <dbReference type="RuleBase" id="RU000461"/>
    </source>
</evidence>
<accession>A0AAV3QJ84</accession>
<dbReference type="PRINTS" id="PR00463">
    <property type="entry name" value="EP450I"/>
</dbReference>
<dbReference type="EMBL" id="BAABME010004861">
    <property type="protein sequence ID" value="GAA0163824.1"/>
    <property type="molecule type" value="Genomic_DNA"/>
</dbReference>
<dbReference type="PRINTS" id="PR00385">
    <property type="entry name" value="P450"/>
</dbReference>
<evidence type="ECO:0000256" key="6">
    <source>
        <dbReference type="ARBA" id="ARBA00023033"/>
    </source>
</evidence>
<dbReference type="CDD" id="cd11073">
    <property type="entry name" value="CYP76-like"/>
    <property type="match status" value="1"/>
</dbReference>
<keyword evidence="9" id="KW-1133">Transmembrane helix</keyword>
<feature type="transmembrane region" description="Helical" evidence="9">
    <location>
        <begin position="12"/>
        <end position="29"/>
    </location>
</feature>
<dbReference type="GO" id="GO:0020037">
    <property type="term" value="F:heme binding"/>
    <property type="evidence" value="ECO:0007669"/>
    <property type="project" value="InterPro"/>
</dbReference>
<name>A0AAV3QJ84_LITER</name>
<evidence type="ECO:0000313" key="10">
    <source>
        <dbReference type="EMBL" id="GAA0163824.1"/>
    </source>
</evidence>
<dbReference type="PROSITE" id="PS00086">
    <property type="entry name" value="CYTOCHROME_P450"/>
    <property type="match status" value="1"/>
</dbReference>
<keyword evidence="9" id="KW-0812">Transmembrane</keyword>
<dbReference type="PANTHER" id="PTHR47950">
    <property type="entry name" value="CYTOCHROME P450, FAMILY 76, SUBFAMILY C, POLYPEPTIDE 5-RELATED"/>
    <property type="match status" value="1"/>
</dbReference>
<dbReference type="GO" id="GO:0004497">
    <property type="term" value="F:monooxygenase activity"/>
    <property type="evidence" value="ECO:0007669"/>
    <property type="project" value="UniProtKB-KW"/>
</dbReference>
<organism evidence="10 11">
    <name type="scientific">Lithospermum erythrorhizon</name>
    <name type="common">Purple gromwell</name>
    <name type="synonym">Lithospermum officinale var. erythrorhizon</name>
    <dbReference type="NCBI Taxonomy" id="34254"/>
    <lineage>
        <taxon>Eukaryota</taxon>
        <taxon>Viridiplantae</taxon>
        <taxon>Streptophyta</taxon>
        <taxon>Embryophyta</taxon>
        <taxon>Tracheophyta</taxon>
        <taxon>Spermatophyta</taxon>
        <taxon>Magnoliopsida</taxon>
        <taxon>eudicotyledons</taxon>
        <taxon>Gunneridae</taxon>
        <taxon>Pentapetalae</taxon>
        <taxon>asterids</taxon>
        <taxon>lamiids</taxon>
        <taxon>Boraginales</taxon>
        <taxon>Boraginaceae</taxon>
        <taxon>Boraginoideae</taxon>
        <taxon>Lithospermeae</taxon>
        <taxon>Lithospermum</taxon>
    </lineage>
</organism>
<evidence type="ECO:0000256" key="4">
    <source>
        <dbReference type="ARBA" id="ARBA00023002"/>
    </source>
</evidence>
<keyword evidence="5 7" id="KW-0408">Iron</keyword>
<feature type="binding site" description="axial binding residue" evidence="7">
    <location>
        <position position="442"/>
    </location>
    <ligand>
        <name>heme</name>
        <dbReference type="ChEBI" id="CHEBI:30413"/>
    </ligand>
    <ligandPart>
        <name>Fe</name>
        <dbReference type="ChEBI" id="CHEBI:18248"/>
    </ligandPart>
</feature>
<dbReference type="GO" id="GO:0016705">
    <property type="term" value="F:oxidoreductase activity, acting on paired donors, with incorporation or reduction of molecular oxygen"/>
    <property type="evidence" value="ECO:0007669"/>
    <property type="project" value="InterPro"/>
</dbReference>
<keyword evidence="2 7" id="KW-0349">Heme</keyword>